<gene>
    <name evidence="3" type="ORF">LCGC14_1299250</name>
</gene>
<dbReference type="PANTHER" id="PTHR35901:SF1">
    <property type="entry name" value="EXONUCLEASE VAPC9"/>
    <property type="match status" value="1"/>
</dbReference>
<dbReference type="Gene3D" id="3.40.50.1010">
    <property type="entry name" value="5'-nuclease"/>
    <property type="match status" value="1"/>
</dbReference>
<reference evidence="3" key="1">
    <citation type="journal article" date="2015" name="Nature">
        <title>Complex archaea that bridge the gap between prokaryotes and eukaryotes.</title>
        <authorList>
            <person name="Spang A."/>
            <person name="Saw J.H."/>
            <person name="Jorgensen S.L."/>
            <person name="Zaremba-Niedzwiedzka K."/>
            <person name="Martijn J."/>
            <person name="Lind A.E."/>
            <person name="van Eijk R."/>
            <person name="Schleper C."/>
            <person name="Guy L."/>
            <person name="Ettema T.J."/>
        </authorList>
    </citation>
    <scope>NUCLEOTIDE SEQUENCE</scope>
</reference>
<dbReference type="CDD" id="cd09873">
    <property type="entry name" value="PIN_Pae0151-like"/>
    <property type="match status" value="1"/>
</dbReference>
<organism evidence="3">
    <name type="scientific">marine sediment metagenome</name>
    <dbReference type="NCBI Taxonomy" id="412755"/>
    <lineage>
        <taxon>unclassified sequences</taxon>
        <taxon>metagenomes</taxon>
        <taxon>ecological metagenomes</taxon>
    </lineage>
</organism>
<protein>
    <recommendedName>
        <fullName evidence="2">PIN domain-containing protein</fullName>
    </recommendedName>
</protein>
<dbReference type="EMBL" id="LAZR01007569">
    <property type="protein sequence ID" value="KKM84426.1"/>
    <property type="molecule type" value="Genomic_DNA"/>
</dbReference>
<dbReference type="InterPro" id="IPR002716">
    <property type="entry name" value="PIN_dom"/>
</dbReference>
<comment type="caution">
    <text evidence="3">The sequence shown here is derived from an EMBL/GenBank/DDBJ whole genome shotgun (WGS) entry which is preliminary data.</text>
</comment>
<accession>A0A0F9LAQ8</accession>
<dbReference type="InterPro" id="IPR029060">
    <property type="entry name" value="PIN-like_dom_sf"/>
</dbReference>
<evidence type="ECO:0000313" key="3">
    <source>
        <dbReference type="EMBL" id="KKM84426.1"/>
    </source>
</evidence>
<evidence type="ECO:0000259" key="2">
    <source>
        <dbReference type="Pfam" id="PF01850"/>
    </source>
</evidence>
<dbReference type="InterPro" id="IPR044153">
    <property type="entry name" value="PIN_Pae0151-like"/>
</dbReference>
<keyword evidence="1" id="KW-0460">Magnesium</keyword>
<sequence>MSEIVIDASVVVKWFIEENNSDKARFLRDKFIEGKIELIIPTLLYFEVLNALKFSQLFDPSELDNAGESLENYGFKVITVKNEIREYMIKVAVDYDLSIYDASYLGLSIVLGKTFCTADEKIIKKLPSRLKKHVKSLKQVEEIFK</sequence>
<dbReference type="AlphaFoldDB" id="A0A0F9LAQ8"/>
<dbReference type="InterPro" id="IPR051619">
    <property type="entry name" value="TypeII_TA_RNase_PINc/VapC"/>
</dbReference>
<dbReference type="PANTHER" id="PTHR35901">
    <property type="entry name" value="RIBONUCLEASE VAPC3"/>
    <property type="match status" value="1"/>
</dbReference>
<proteinExistence type="predicted"/>
<name>A0A0F9LAQ8_9ZZZZ</name>
<evidence type="ECO:0000256" key="1">
    <source>
        <dbReference type="ARBA" id="ARBA00022842"/>
    </source>
</evidence>
<feature type="domain" description="PIN" evidence="2">
    <location>
        <begin position="4"/>
        <end position="123"/>
    </location>
</feature>
<dbReference type="SUPFAM" id="SSF88723">
    <property type="entry name" value="PIN domain-like"/>
    <property type="match status" value="1"/>
</dbReference>
<dbReference type="Pfam" id="PF01850">
    <property type="entry name" value="PIN"/>
    <property type="match status" value="1"/>
</dbReference>